<dbReference type="EMBL" id="FXXQ01000002">
    <property type="protein sequence ID" value="SMX22937.1"/>
    <property type="molecule type" value="Genomic_DNA"/>
</dbReference>
<evidence type="ECO:0000256" key="2">
    <source>
        <dbReference type="ARBA" id="ARBA00022630"/>
    </source>
</evidence>
<dbReference type="AlphaFoldDB" id="A0A238IWY8"/>
<keyword evidence="4 6" id="KW-0560">Oxidoreductase</keyword>
<feature type="domain" description="FAD-binding PCMH-type" evidence="5">
    <location>
        <begin position="64"/>
        <end position="229"/>
    </location>
</feature>
<dbReference type="GO" id="GO:0071949">
    <property type="term" value="F:FAD binding"/>
    <property type="evidence" value="ECO:0007669"/>
    <property type="project" value="InterPro"/>
</dbReference>
<keyword evidence="3" id="KW-0274">FAD</keyword>
<dbReference type="PROSITE" id="PS51387">
    <property type="entry name" value="FAD_PCMH"/>
    <property type="match status" value="1"/>
</dbReference>
<dbReference type="PANTHER" id="PTHR13878:SF53">
    <property type="entry name" value="CYTOKININ DEHYDROGENASE 6"/>
    <property type="match status" value="1"/>
</dbReference>
<dbReference type="OrthoDB" id="143770at2"/>
<evidence type="ECO:0000256" key="3">
    <source>
        <dbReference type="ARBA" id="ARBA00022827"/>
    </source>
</evidence>
<dbReference type="InterPro" id="IPR016166">
    <property type="entry name" value="FAD-bd_PCMH"/>
</dbReference>
<dbReference type="Proteomes" id="UP000201838">
    <property type="component" value="Unassembled WGS sequence"/>
</dbReference>
<sequence length="496" mass="54611">MGELTRRAILLAGGGIIGGIAGAKFSSKSPSLAGTTPLQPTGAEGTLNDASFLNETQIFRHTIAIENPTEILADKIRAEITEARENNRPVNIGAARHSMGGHAIPAGGHAMTFNNGFTQINAGDQTYRVHAGARWSHVIRALDPLGFGPKVMQSNNDFGVAATFCVNAHGWPVPHGPMGATVRSIFMVRPDGELVRCSRTENAPLFFATMGGYGLTGAVIELEVETEPNINLEPTFRKMPSRDFAQFFVGTIESGDVNMAYGRLNVDRETFFEDAMMITYREAQDQSFVPPDSGSSTLSRLSRHVFRAQVGNETAKDLRWLFETGIGPTIAGGSVTRNSLINEPVATLDDNDPTRTDILHEYFVPPGRFVDFVTACQEVIPSSYQELLNITLRYVGGDSESVLSYAPAPRIACVMLFSQEMTQRAEADHARMTRDLIDRVLDMGGTYYLPYRPHATADQFRRAYPNAETFVTEKKFYDPDLVFRNGFWDRYLADMA</sequence>
<keyword evidence="2" id="KW-0285">Flavoprotein</keyword>
<comment type="similarity">
    <text evidence="1">Belongs to the oxygen-dependent FAD-linked oxidoreductase family.</text>
</comment>
<dbReference type="EC" id="1.-.-.-" evidence="6"/>
<evidence type="ECO:0000256" key="4">
    <source>
        <dbReference type="ARBA" id="ARBA00023002"/>
    </source>
</evidence>
<organism evidence="6 7">
    <name type="scientific">Boseongicola aestuarii</name>
    <dbReference type="NCBI Taxonomy" id="1470561"/>
    <lineage>
        <taxon>Bacteria</taxon>
        <taxon>Pseudomonadati</taxon>
        <taxon>Pseudomonadota</taxon>
        <taxon>Alphaproteobacteria</taxon>
        <taxon>Rhodobacterales</taxon>
        <taxon>Paracoccaceae</taxon>
        <taxon>Boseongicola</taxon>
    </lineage>
</organism>
<dbReference type="GO" id="GO:0016491">
    <property type="term" value="F:oxidoreductase activity"/>
    <property type="evidence" value="ECO:0007669"/>
    <property type="project" value="UniProtKB-KW"/>
</dbReference>
<name>A0A238IWY8_9RHOB</name>
<dbReference type="PANTHER" id="PTHR13878">
    <property type="entry name" value="GULONOLACTONE OXIDASE"/>
    <property type="match status" value="1"/>
</dbReference>
<dbReference type="RefSeq" id="WP_093972893.1">
    <property type="nucleotide sequence ID" value="NZ_FXXQ01000002.1"/>
</dbReference>
<dbReference type="InterPro" id="IPR016169">
    <property type="entry name" value="FAD-bd_PCMH_sub2"/>
</dbReference>
<accession>A0A238IWY8</accession>
<dbReference type="Pfam" id="PF01565">
    <property type="entry name" value="FAD_binding_4"/>
    <property type="match status" value="1"/>
</dbReference>
<dbReference type="InterPro" id="IPR036318">
    <property type="entry name" value="FAD-bd_PCMH-like_sf"/>
</dbReference>
<dbReference type="Gene3D" id="3.30.465.10">
    <property type="match status" value="1"/>
</dbReference>
<evidence type="ECO:0000256" key="1">
    <source>
        <dbReference type="ARBA" id="ARBA00005466"/>
    </source>
</evidence>
<reference evidence="6 7" key="1">
    <citation type="submission" date="2017-05" db="EMBL/GenBank/DDBJ databases">
        <authorList>
            <person name="Song R."/>
            <person name="Chenine A.L."/>
            <person name="Ruprecht R.M."/>
        </authorList>
    </citation>
    <scope>NUCLEOTIDE SEQUENCE [LARGE SCALE GENOMIC DNA]</scope>
    <source>
        <strain evidence="6 7">CECT 8489</strain>
    </source>
</reference>
<evidence type="ECO:0000313" key="6">
    <source>
        <dbReference type="EMBL" id="SMX22937.1"/>
    </source>
</evidence>
<keyword evidence="7" id="KW-1185">Reference proteome</keyword>
<dbReference type="InterPro" id="IPR006094">
    <property type="entry name" value="Oxid_FAD_bind_N"/>
</dbReference>
<evidence type="ECO:0000259" key="5">
    <source>
        <dbReference type="PROSITE" id="PS51387"/>
    </source>
</evidence>
<dbReference type="InterPro" id="IPR016164">
    <property type="entry name" value="FAD-linked_Oxase-like_C"/>
</dbReference>
<gene>
    <name evidence="6" type="primary">dprE1_2</name>
    <name evidence="6" type="ORF">BOA8489_01036</name>
</gene>
<evidence type="ECO:0000313" key="7">
    <source>
        <dbReference type="Proteomes" id="UP000201838"/>
    </source>
</evidence>
<dbReference type="InterPro" id="IPR050432">
    <property type="entry name" value="FAD-linked_Oxidoreductases_BP"/>
</dbReference>
<protein>
    <submittedName>
        <fullName evidence="6">Putative decaprenylphosphoryl-beta-D-ribose oxidase</fullName>
        <ecNumber evidence="6">1.-.-.-</ecNumber>
    </submittedName>
</protein>
<dbReference type="SUPFAM" id="SSF56176">
    <property type="entry name" value="FAD-binding/transporter-associated domain-like"/>
    <property type="match status" value="1"/>
</dbReference>
<proteinExistence type="inferred from homology"/>
<dbReference type="SUPFAM" id="SSF55103">
    <property type="entry name" value="FAD-linked oxidases, C-terminal domain"/>
    <property type="match status" value="1"/>
</dbReference>